<evidence type="ECO:0000256" key="8">
    <source>
        <dbReference type="ARBA" id="ARBA00023136"/>
    </source>
</evidence>
<dbReference type="Pfam" id="PF00005">
    <property type="entry name" value="ABC_tran"/>
    <property type="match status" value="1"/>
</dbReference>
<keyword evidence="8 9" id="KW-0472">Membrane</keyword>
<keyword evidence="5" id="KW-0547">Nucleotide-binding</keyword>
<dbReference type="CDD" id="cd18548">
    <property type="entry name" value="ABC_6TM_Tm287_like"/>
    <property type="match status" value="1"/>
</dbReference>
<dbReference type="GO" id="GO:0005524">
    <property type="term" value="F:ATP binding"/>
    <property type="evidence" value="ECO:0007669"/>
    <property type="project" value="UniProtKB-KW"/>
</dbReference>
<dbReference type="InterPro" id="IPR027417">
    <property type="entry name" value="P-loop_NTPase"/>
</dbReference>
<proteinExistence type="predicted"/>
<dbReference type="HOGENOM" id="CLU_000604_84_3_9"/>
<feature type="domain" description="ABC transmembrane type-1" evidence="11">
    <location>
        <begin position="16"/>
        <end position="298"/>
    </location>
</feature>
<comment type="caution">
    <text evidence="12">The sequence shown here is derived from an EMBL/GenBank/DDBJ whole genome shotgun (WGS) entry which is preliminary data.</text>
</comment>
<dbReference type="SUPFAM" id="SSF90123">
    <property type="entry name" value="ABC transporter transmembrane region"/>
    <property type="match status" value="1"/>
</dbReference>
<reference evidence="12 13" key="1">
    <citation type="submission" date="2009-01" db="EMBL/GenBank/DDBJ databases">
        <authorList>
            <person name="Fulton L."/>
            <person name="Clifton S."/>
            <person name="Fulton B."/>
            <person name="Xu J."/>
            <person name="Minx P."/>
            <person name="Pepin K.H."/>
            <person name="Johnson M."/>
            <person name="Bhonagiri V."/>
            <person name="Nash W.E."/>
            <person name="Mardis E.R."/>
            <person name="Wilson R.K."/>
        </authorList>
    </citation>
    <scope>NUCLEOTIDE SEQUENCE [LARGE SCALE GENOMIC DNA]</scope>
    <source>
        <strain evidence="12 13">DSM 5476</strain>
    </source>
</reference>
<dbReference type="EMBL" id="ACEC01000051">
    <property type="protein sequence ID" value="EEG30845.1"/>
    <property type="molecule type" value="Genomic_DNA"/>
</dbReference>
<feature type="transmembrane region" description="Helical" evidence="9">
    <location>
        <begin position="157"/>
        <end position="174"/>
    </location>
</feature>
<dbReference type="SMART" id="SM00382">
    <property type="entry name" value="AAA"/>
    <property type="match status" value="1"/>
</dbReference>
<feature type="transmembrane region" description="Helical" evidence="9">
    <location>
        <begin position="237"/>
        <end position="258"/>
    </location>
</feature>
<evidence type="ECO:0000256" key="5">
    <source>
        <dbReference type="ARBA" id="ARBA00022741"/>
    </source>
</evidence>
<evidence type="ECO:0000256" key="4">
    <source>
        <dbReference type="ARBA" id="ARBA00022692"/>
    </source>
</evidence>
<evidence type="ECO:0000256" key="3">
    <source>
        <dbReference type="ARBA" id="ARBA00022475"/>
    </source>
</evidence>
<dbReference type="Proteomes" id="UP000003340">
    <property type="component" value="Unassembled WGS sequence"/>
</dbReference>
<dbReference type="InterPro" id="IPR003593">
    <property type="entry name" value="AAA+_ATPase"/>
</dbReference>
<gene>
    <name evidence="12" type="ORF">CLOSTMETH_01527</name>
</gene>
<keyword evidence="3" id="KW-1003">Cell membrane</keyword>
<accession>C0ECF7</accession>
<dbReference type="PANTHER" id="PTHR43394">
    <property type="entry name" value="ATP-DEPENDENT PERMEASE MDL1, MITOCHONDRIAL"/>
    <property type="match status" value="1"/>
</dbReference>
<dbReference type="GO" id="GO:0015421">
    <property type="term" value="F:ABC-type oligopeptide transporter activity"/>
    <property type="evidence" value="ECO:0007669"/>
    <property type="project" value="TreeGrafter"/>
</dbReference>
<dbReference type="FunFam" id="3.40.50.300:FF:000221">
    <property type="entry name" value="Multidrug ABC transporter ATP-binding protein"/>
    <property type="match status" value="1"/>
</dbReference>
<name>C0ECF7_9FIRM</name>
<keyword evidence="2" id="KW-0813">Transport</keyword>
<dbReference type="GO" id="GO:0016887">
    <property type="term" value="F:ATP hydrolysis activity"/>
    <property type="evidence" value="ECO:0007669"/>
    <property type="project" value="InterPro"/>
</dbReference>
<reference evidence="12 13" key="2">
    <citation type="submission" date="2009-02" db="EMBL/GenBank/DDBJ databases">
        <title>Draft genome sequence of Clostridium methylpentosum (DSM 5476).</title>
        <authorList>
            <person name="Sudarsanam P."/>
            <person name="Ley R."/>
            <person name="Guruge J."/>
            <person name="Turnbaugh P.J."/>
            <person name="Mahowald M."/>
            <person name="Liep D."/>
            <person name="Gordon J."/>
        </authorList>
    </citation>
    <scope>NUCLEOTIDE SEQUENCE [LARGE SCALE GENOMIC DNA]</scope>
    <source>
        <strain evidence="12 13">DSM 5476</strain>
    </source>
</reference>
<keyword evidence="7 9" id="KW-1133">Transmembrane helix</keyword>
<dbReference type="PROSITE" id="PS50893">
    <property type="entry name" value="ABC_TRANSPORTER_2"/>
    <property type="match status" value="1"/>
</dbReference>
<dbReference type="AlphaFoldDB" id="C0ECF7"/>
<dbReference type="eggNOG" id="COG1132">
    <property type="taxonomic scope" value="Bacteria"/>
</dbReference>
<organism evidence="12 13">
    <name type="scientific">[Clostridium] methylpentosum DSM 5476</name>
    <dbReference type="NCBI Taxonomy" id="537013"/>
    <lineage>
        <taxon>Bacteria</taxon>
        <taxon>Bacillati</taxon>
        <taxon>Bacillota</taxon>
        <taxon>Clostridia</taxon>
        <taxon>Eubacteriales</taxon>
        <taxon>Oscillospiraceae</taxon>
        <taxon>Oscillospiraceae incertae sedis</taxon>
    </lineage>
</organism>
<dbReference type="InterPro" id="IPR017871">
    <property type="entry name" value="ABC_transporter-like_CS"/>
</dbReference>
<dbReference type="SUPFAM" id="SSF52540">
    <property type="entry name" value="P-loop containing nucleoside triphosphate hydrolases"/>
    <property type="match status" value="1"/>
</dbReference>
<dbReference type="PROSITE" id="PS00211">
    <property type="entry name" value="ABC_TRANSPORTER_1"/>
    <property type="match status" value="1"/>
</dbReference>
<evidence type="ECO:0000259" key="10">
    <source>
        <dbReference type="PROSITE" id="PS50893"/>
    </source>
</evidence>
<feature type="transmembrane region" description="Helical" evidence="9">
    <location>
        <begin position="52"/>
        <end position="73"/>
    </location>
</feature>
<evidence type="ECO:0000256" key="2">
    <source>
        <dbReference type="ARBA" id="ARBA00022448"/>
    </source>
</evidence>
<dbReference type="InterPro" id="IPR003439">
    <property type="entry name" value="ABC_transporter-like_ATP-bd"/>
</dbReference>
<feature type="transmembrane region" description="Helical" evidence="9">
    <location>
        <begin position="20"/>
        <end position="40"/>
    </location>
</feature>
<evidence type="ECO:0000259" key="11">
    <source>
        <dbReference type="PROSITE" id="PS50929"/>
    </source>
</evidence>
<dbReference type="Pfam" id="PF00664">
    <property type="entry name" value="ABC_membrane"/>
    <property type="match status" value="1"/>
</dbReference>
<evidence type="ECO:0000256" key="9">
    <source>
        <dbReference type="SAM" id="Phobius"/>
    </source>
</evidence>
<keyword evidence="6 12" id="KW-0067">ATP-binding</keyword>
<feature type="domain" description="ABC transporter" evidence="10">
    <location>
        <begin position="332"/>
        <end position="566"/>
    </location>
</feature>
<keyword evidence="4 9" id="KW-0812">Transmembrane</keyword>
<protein>
    <submittedName>
        <fullName evidence="12">ABC transporter, ATP-binding protein</fullName>
    </submittedName>
</protein>
<dbReference type="Gene3D" id="3.40.50.300">
    <property type="entry name" value="P-loop containing nucleotide triphosphate hydrolases"/>
    <property type="match status" value="1"/>
</dbReference>
<dbReference type="InterPro" id="IPR011527">
    <property type="entry name" value="ABC1_TM_dom"/>
</dbReference>
<dbReference type="PANTHER" id="PTHR43394:SF1">
    <property type="entry name" value="ATP-BINDING CASSETTE SUB-FAMILY B MEMBER 10, MITOCHONDRIAL"/>
    <property type="match status" value="1"/>
</dbReference>
<dbReference type="STRING" id="537013.CLOSTMETH_01527"/>
<evidence type="ECO:0000256" key="1">
    <source>
        <dbReference type="ARBA" id="ARBA00004651"/>
    </source>
</evidence>
<feature type="transmembrane region" description="Helical" evidence="9">
    <location>
        <begin position="278"/>
        <end position="297"/>
    </location>
</feature>
<dbReference type="InterPro" id="IPR036640">
    <property type="entry name" value="ABC1_TM_sf"/>
</dbReference>
<sequence>MFKLRRFLKPYWRQAVVGSFAKLIEAFLELLLPLFMARIIDVGVRNGNVSYVWKMGLFMLGVILLGLGSALLCQYFASVTAHGVGNSIRIELMHKISGLSYQEIDRFGNATLINRVTNDVNQVVQAVSMLIRLVTRAPFLCIGALIMSIYIDPQLSLIFAILIPVFVLVLYLIMHKTVPLYKNTQRRLDQLGQVLKENLSGVRVIRAFARHRREKRRMNEATEKLSSAYIRVTNISALMNPITSLIMNAGIIAVFYFGAINVNAGSLSQGNVLALVNYITQILLALIIVANLVVLFTKASASAARINEVIETVPSVQDMEGERSLDSTAPAVSFEQVHFCYNSGEDVLSSLTFSIGRGEVFGIVGPTGSGKTSLINLIPRFYDVSGGTVRFGGKDVRTLSQEYLREHIGIVPQKAVLFSGTIADNIRWGKEDATDQQVVDALKAAQAYEFVEALPQGMHSPIFEGGKNFSGGQKQRLAIARALVKRPEVILLDDSLSALDYQTDLKLRRSLAEHLSGSTVIIVSQRISSVASADRILVLDDGEPVGLGRHEELLQDCKTYREIYESQTKLKEGQR</sequence>
<evidence type="ECO:0000256" key="7">
    <source>
        <dbReference type="ARBA" id="ARBA00022989"/>
    </source>
</evidence>
<comment type="subcellular location">
    <subcellularLocation>
        <location evidence="1">Cell membrane</location>
        <topology evidence="1">Multi-pass membrane protein</topology>
    </subcellularLocation>
</comment>
<evidence type="ECO:0000256" key="6">
    <source>
        <dbReference type="ARBA" id="ARBA00022840"/>
    </source>
</evidence>
<evidence type="ECO:0000313" key="12">
    <source>
        <dbReference type="EMBL" id="EEG30845.1"/>
    </source>
</evidence>
<feature type="transmembrane region" description="Helical" evidence="9">
    <location>
        <begin position="133"/>
        <end position="151"/>
    </location>
</feature>
<dbReference type="GO" id="GO:0005886">
    <property type="term" value="C:plasma membrane"/>
    <property type="evidence" value="ECO:0007669"/>
    <property type="project" value="UniProtKB-SubCell"/>
</dbReference>
<keyword evidence="13" id="KW-1185">Reference proteome</keyword>
<dbReference type="Gene3D" id="1.20.1560.10">
    <property type="entry name" value="ABC transporter type 1, transmembrane domain"/>
    <property type="match status" value="1"/>
</dbReference>
<evidence type="ECO:0000313" key="13">
    <source>
        <dbReference type="Proteomes" id="UP000003340"/>
    </source>
</evidence>
<dbReference type="PROSITE" id="PS50929">
    <property type="entry name" value="ABC_TM1F"/>
    <property type="match status" value="1"/>
</dbReference>
<dbReference type="InterPro" id="IPR039421">
    <property type="entry name" value="Type_1_exporter"/>
</dbReference>